<dbReference type="InterPro" id="IPR002123">
    <property type="entry name" value="Plipid/glycerol_acylTrfase"/>
</dbReference>
<proteinExistence type="predicted"/>
<dbReference type="SUPFAM" id="SSF69593">
    <property type="entry name" value="Glycerol-3-phosphate (1)-acyltransferase"/>
    <property type="match status" value="1"/>
</dbReference>
<comment type="caution">
    <text evidence="6">The sequence shown here is derived from an EMBL/GenBank/DDBJ whole genome shotgun (WGS) entry which is preliminary data.</text>
</comment>
<evidence type="ECO:0000313" key="7">
    <source>
        <dbReference type="Proteomes" id="UP000241895"/>
    </source>
</evidence>
<reference evidence="6 7" key="1">
    <citation type="submission" date="2018-03" db="EMBL/GenBank/DDBJ databases">
        <authorList>
            <person name="Zhou J."/>
            <person name="Li X."/>
            <person name="Xue M."/>
            <person name="Yin J."/>
        </authorList>
    </citation>
    <scope>NUCLEOTIDE SEQUENCE [LARGE SCALE GENOMIC DNA]</scope>
    <source>
        <strain evidence="6 7">SYSU ZJ2214</strain>
    </source>
</reference>
<dbReference type="RefSeq" id="WP_108131981.1">
    <property type="nucleotide sequence ID" value="NZ_PXNS01000004.1"/>
</dbReference>
<evidence type="ECO:0000259" key="5">
    <source>
        <dbReference type="SMART" id="SM00563"/>
    </source>
</evidence>
<dbReference type="CDD" id="cd07989">
    <property type="entry name" value="LPLAT_AGPAT-like"/>
    <property type="match status" value="1"/>
</dbReference>
<evidence type="ECO:0000256" key="2">
    <source>
        <dbReference type="ARBA" id="ARBA00022679"/>
    </source>
</evidence>
<protein>
    <submittedName>
        <fullName evidence="6">1-acyl-sn-glycerol-3-phosphate acyltransferase</fullName>
    </submittedName>
</protein>
<dbReference type="PANTHER" id="PTHR10434">
    <property type="entry name" value="1-ACYL-SN-GLYCEROL-3-PHOSPHATE ACYLTRANSFERASE"/>
    <property type="match status" value="1"/>
</dbReference>
<accession>A0ABX5IWZ0</accession>
<name>A0ABX5IWZ0_9GAMM</name>
<feature type="domain" description="Phospholipid/glycerol acyltransferase" evidence="5">
    <location>
        <begin position="39"/>
        <end position="161"/>
    </location>
</feature>
<evidence type="ECO:0000313" key="6">
    <source>
        <dbReference type="EMBL" id="PTL95112.1"/>
    </source>
</evidence>
<keyword evidence="2" id="KW-0808">Transferase</keyword>
<evidence type="ECO:0000256" key="4">
    <source>
        <dbReference type="SAM" id="MobiDB-lite"/>
    </source>
</evidence>
<gene>
    <name evidence="6" type="ORF">C6W88_07095</name>
</gene>
<comment type="pathway">
    <text evidence="1">Lipid metabolism.</text>
</comment>
<dbReference type="SMART" id="SM00563">
    <property type="entry name" value="PlsC"/>
    <property type="match status" value="1"/>
</dbReference>
<dbReference type="Pfam" id="PF01553">
    <property type="entry name" value="Acyltransferase"/>
    <property type="match status" value="1"/>
</dbReference>
<sequence length="272" mass="29159">MKGTAWRAALTGVLIRLVARLVTAPRPIWSGVAPVARQRLYFANHSSHGDFVLIWTTLPPRLRARTRPVAGADYWLASRLRRFLIHDVFKGVLVDRQRKPGQPGPLAVLREALDGGDSLILFPEGTRNTDDKGLLPFKPGLYHLACDYPEVELVPVWIDNLNRVLPKGEVVPLPLLCTLNYGEPLARIEGEDKADFLARAKRALQALAPAGASVPSDPVSPDTAPPDTAHPGSTTPGSTTPATSTPDTTTPAKSTPGSATEASGPREGAPND</sequence>
<keyword evidence="3 6" id="KW-0012">Acyltransferase</keyword>
<organism evidence="6 7">
    <name type="scientific">Halomonas litopenaei</name>
    <dbReference type="NCBI Taxonomy" id="2109328"/>
    <lineage>
        <taxon>Bacteria</taxon>
        <taxon>Pseudomonadati</taxon>
        <taxon>Pseudomonadota</taxon>
        <taxon>Gammaproteobacteria</taxon>
        <taxon>Oceanospirillales</taxon>
        <taxon>Halomonadaceae</taxon>
        <taxon>Halomonas</taxon>
    </lineage>
</organism>
<dbReference type="EMBL" id="PXNS01000004">
    <property type="protein sequence ID" value="PTL95112.1"/>
    <property type="molecule type" value="Genomic_DNA"/>
</dbReference>
<dbReference type="GO" id="GO:0016746">
    <property type="term" value="F:acyltransferase activity"/>
    <property type="evidence" value="ECO:0007669"/>
    <property type="project" value="UniProtKB-KW"/>
</dbReference>
<feature type="compositionally biased region" description="Low complexity" evidence="4">
    <location>
        <begin position="229"/>
        <end position="256"/>
    </location>
</feature>
<feature type="region of interest" description="Disordered" evidence="4">
    <location>
        <begin position="209"/>
        <end position="272"/>
    </location>
</feature>
<dbReference type="Proteomes" id="UP000241895">
    <property type="component" value="Unassembled WGS sequence"/>
</dbReference>
<evidence type="ECO:0000256" key="3">
    <source>
        <dbReference type="ARBA" id="ARBA00023315"/>
    </source>
</evidence>
<keyword evidence="7" id="KW-1185">Reference proteome</keyword>
<dbReference type="PANTHER" id="PTHR10434:SF11">
    <property type="entry name" value="1-ACYL-SN-GLYCEROL-3-PHOSPHATE ACYLTRANSFERASE"/>
    <property type="match status" value="1"/>
</dbReference>
<evidence type="ECO:0000256" key="1">
    <source>
        <dbReference type="ARBA" id="ARBA00005189"/>
    </source>
</evidence>